<keyword evidence="4" id="KW-1185">Reference proteome</keyword>
<dbReference type="EMBL" id="JAOTOJ010000003">
    <property type="protein sequence ID" value="KAK9403343.1"/>
    <property type="molecule type" value="Genomic_DNA"/>
</dbReference>
<dbReference type="Gene3D" id="2.60.40.60">
    <property type="entry name" value="Cadherins"/>
    <property type="match status" value="1"/>
</dbReference>
<dbReference type="Proteomes" id="UP001474421">
    <property type="component" value="Unassembled WGS sequence"/>
</dbReference>
<comment type="subcellular location">
    <subcellularLocation>
        <location evidence="1">Membrane</location>
    </subcellularLocation>
</comment>
<dbReference type="GO" id="GO:0005509">
    <property type="term" value="F:calcium ion binding"/>
    <property type="evidence" value="ECO:0007669"/>
    <property type="project" value="InterPro"/>
</dbReference>
<dbReference type="SUPFAM" id="SSF49313">
    <property type="entry name" value="Cadherin-like"/>
    <property type="match status" value="1"/>
</dbReference>
<sequence>MDNPNVVITAKDPDDSPYGPPFKFSIVTQPQDSSWDIKPINVTSAALFTNNIEFIIYEVQVKVIDNSGKSCQRPLPVEERVVEEQVVVEQVVEEQVEEEQVEEEQVVEEQVVEEQVEEEQVVEEQVEEE</sequence>
<dbReference type="AlphaFoldDB" id="A0AAW1BMY8"/>
<protein>
    <submittedName>
        <fullName evidence="3">Desmoglein-1-like</fullName>
    </submittedName>
</protein>
<organism evidence="3 4">
    <name type="scientific">Crotalus adamanteus</name>
    <name type="common">Eastern diamondback rattlesnake</name>
    <dbReference type="NCBI Taxonomy" id="8729"/>
    <lineage>
        <taxon>Eukaryota</taxon>
        <taxon>Metazoa</taxon>
        <taxon>Chordata</taxon>
        <taxon>Craniata</taxon>
        <taxon>Vertebrata</taxon>
        <taxon>Euteleostomi</taxon>
        <taxon>Lepidosauria</taxon>
        <taxon>Squamata</taxon>
        <taxon>Bifurcata</taxon>
        <taxon>Unidentata</taxon>
        <taxon>Episquamata</taxon>
        <taxon>Toxicofera</taxon>
        <taxon>Serpentes</taxon>
        <taxon>Colubroidea</taxon>
        <taxon>Viperidae</taxon>
        <taxon>Crotalinae</taxon>
        <taxon>Crotalus</taxon>
    </lineage>
</organism>
<proteinExistence type="predicted"/>
<gene>
    <name evidence="3" type="ORF">NXF25_008170</name>
</gene>
<evidence type="ECO:0000313" key="4">
    <source>
        <dbReference type="Proteomes" id="UP001474421"/>
    </source>
</evidence>
<name>A0AAW1BMY8_CROAD</name>
<reference evidence="3 4" key="1">
    <citation type="journal article" date="2024" name="Proc. Natl. Acad. Sci. U.S.A.">
        <title>The genetic regulatory architecture and epigenomic basis for age-related changes in rattlesnake venom.</title>
        <authorList>
            <person name="Hogan M.P."/>
            <person name="Holding M.L."/>
            <person name="Nystrom G.S."/>
            <person name="Colston T.J."/>
            <person name="Bartlett D.A."/>
            <person name="Mason A.J."/>
            <person name="Ellsworth S.A."/>
            <person name="Rautsaw R.M."/>
            <person name="Lawrence K.C."/>
            <person name="Strickland J.L."/>
            <person name="He B."/>
            <person name="Fraser P."/>
            <person name="Margres M.J."/>
            <person name="Gilbert D.M."/>
            <person name="Gibbs H.L."/>
            <person name="Parkinson C.L."/>
            <person name="Rokyta D.R."/>
        </authorList>
    </citation>
    <scope>NUCLEOTIDE SEQUENCE [LARGE SCALE GENOMIC DNA]</scope>
    <source>
        <strain evidence="3">DRR0105</strain>
    </source>
</reference>
<evidence type="ECO:0000256" key="2">
    <source>
        <dbReference type="ARBA" id="ARBA00023136"/>
    </source>
</evidence>
<keyword evidence="2" id="KW-0472">Membrane</keyword>
<dbReference type="GO" id="GO:0016020">
    <property type="term" value="C:membrane"/>
    <property type="evidence" value="ECO:0007669"/>
    <property type="project" value="UniProtKB-SubCell"/>
</dbReference>
<evidence type="ECO:0000313" key="3">
    <source>
        <dbReference type="EMBL" id="KAK9403343.1"/>
    </source>
</evidence>
<evidence type="ECO:0000256" key="1">
    <source>
        <dbReference type="ARBA" id="ARBA00004370"/>
    </source>
</evidence>
<accession>A0AAW1BMY8</accession>
<comment type="caution">
    <text evidence="3">The sequence shown here is derived from an EMBL/GenBank/DDBJ whole genome shotgun (WGS) entry which is preliminary data.</text>
</comment>
<dbReference type="InterPro" id="IPR015919">
    <property type="entry name" value="Cadherin-like_sf"/>
</dbReference>